<evidence type="ECO:0000313" key="1">
    <source>
        <dbReference type="EMBL" id="RHW31215.1"/>
    </source>
</evidence>
<dbReference type="Pfam" id="PF20074">
    <property type="entry name" value="DUF6470"/>
    <property type="match status" value="1"/>
</dbReference>
<accession>A0A417YEV1</accession>
<name>A0A417YEV1_9BACI</name>
<dbReference type="AlphaFoldDB" id="A0A417YEV1"/>
<comment type="caution">
    <text evidence="1">The sequence shown here is derived from an EMBL/GenBank/DDBJ whole genome shotgun (WGS) entry which is preliminary data.</text>
</comment>
<dbReference type="Proteomes" id="UP000285456">
    <property type="component" value="Unassembled WGS sequence"/>
</dbReference>
<protein>
    <recommendedName>
        <fullName evidence="3">YviE</fullName>
    </recommendedName>
</protein>
<dbReference type="InterPro" id="IPR045527">
    <property type="entry name" value="DUF6470"/>
</dbReference>
<sequence>MQIPQIRMQSQQAQIEIQNTDAKLEISQPQAELNIQQPQAELSIRTTPGKLRIDQTQAWADLNLMHITERNERFAREGKNSLMHGIARRARQGDELMKIENGGDPLINQAIQNSSDPMKSLGIKFIPSHFSVKTSYQPAEVHIDVQIKKPIINATPRSPEFTYEAGNVTTSLKQRQYLKISYTNLYV</sequence>
<dbReference type="RefSeq" id="WP_118889662.1">
    <property type="nucleotide sequence ID" value="NZ_PHUT01000009.1"/>
</dbReference>
<dbReference type="OrthoDB" id="2112831at2"/>
<reference evidence="1 2" key="1">
    <citation type="journal article" date="2007" name="Int. J. Syst. Evol. Microbiol.">
        <title>Oceanobacillus profundus sp. nov., isolated from a deep-sea sediment core.</title>
        <authorList>
            <person name="Kim Y.G."/>
            <person name="Choi D.H."/>
            <person name="Hyun S."/>
            <person name="Cho B.C."/>
        </authorList>
    </citation>
    <scope>NUCLEOTIDE SEQUENCE [LARGE SCALE GENOMIC DNA]</scope>
    <source>
        <strain evidence="1 2">DSM 18246</strain>
    </source>
</reference>
<evidence type="ECO:0000313" key="2">
    <source>
        <dbReference type="Proteomes" id="UP000285456"/>
    </source>
</evidence>
<dbReference type="EMBL" id="QWEH01000009">
    <property type="protein sequence ID" value="RHW31215.1"/>
    <property type="molecule type" value="Genomic_DNA"/>
</dbReference>
<evidence type="ECO:0008006" key="3">
    <source>
        <dbReference type="Google" id="ProtNLM"/>
    </source>
</evidence>
<proteinExistence type="predicted"/>
<gene>
    <name evidence="1" type="ORF">D1B32_13500</name>
</gene>
<organism evidence="1 2">
    <name type="scientific">Oceanobacillus profundus</name>
    <dbReference type="NCBI Taxonomy" id="372463"/>
    <lineage>
        <taxon>Bacteria</taxon>
        <taxon>Bacillati</taxon>
        <taxon>Bacillota</taxon>
        <taxon>Bacilli</taxon>
        <taxon>Bacillales</taxon>
        <taxon>Bacillaceae</taxon>
        <taxon>Oceanobacillus</taxon>
    </lineage>
</organism>
<keyword evidence="2" id="KW-1185">Reference proteome</keyword>